<dbReference type="PANTHER" id="PTHR10361:SF28">
    <property type="entry name" value="P3 PROTEIN-RELATED"/>
    <property type="match status" value="1"/>
</dbReference>
<evidence type="ECO:0000256" key="5">
    <source>
        <dbReference type="SAM" id="Phobius"/>
    </source>
</evidence>
<dbReference type="AlphaFoldDB" id="A0AA49JKN3"/>
<dbReference type="EMBL" id="CP120682">
    <property type="protein sequence ID" value="WKN40376.1"/>
    <property type="molecule type" value="Genomic_DNA"/>
</dbReference>
<organism evidence="6">
    <name type="scientific">Roseihalotalea indica</name>
    <dbReference type="NCBI Taxonomy" id="2867963"/>
    <lineage>
        <taxon>Bacteria</taxon>
        <taxon>Pseudomonadati</taxon>
        <taxon>Bacteroidota</taxon>
        <taxon>Cytophagia</taxon>
        <taxon>Cytophagales</taxon>
        <taxon>Catalimonadaceae</taxon>
        <taxon>Roseihalotalea</taxon>
    </lineage>
</organism>
<feature type="transmembrane region" description="Helical" evidence="5">
    <location>
        <begin position="93"/>
        <end position="115"/>
    </location>
</feature>
<feature type="transmembrane region" description="Helical" evidence="5">
    <location>
        <begin position="34"/>
        <end position="51"/>
    </location>
</feature>
<dbReference type="GO" id="GO:0016020">
    <property type="term" value="C:membrane"/>
    <property type="evidence" value="ECO:0007669"/>
    <property type="project" value="UniProtKB-SubCell"/>
</dbReference>
<dbReference type="Gene3D" id="1.20.1530.20">
    <property type="match status" value="1"/>
</dbReference>
<dbReference type="Pfam" id="PF01758">
    <property type="entry name" value="SBF"/>
    <property type="match status" value="1"/>
</dbReference>
<keyword evidence="3 5" id="KW-1133">Transmembrane helix</keyword>
<accession>A0AA49JKN3</accession>
<name>A0AA49JKN3_9BACT</name>
<feature type="transmembrane region" description="Helical" evidence="5">
    <location>
        <begin position="193"/>
        <end position="212"/>
    </location>
</feature>
<feature type="transmembrane region" description="Helical" evidence="5">
    <location>
        <begin position="245"/>
        <end position="268"/>
    </location>
</feature>
<feature type="transmembrane region" description="Helical" evidence="5">
    <location>
        <begin position="218"/>
        <end position="238"/>
    </location>
</feature>
<protein>
    <submittedName>
        <fullName evidence="6">Bile acid:sodium symporter family protein</fullName>
    </submittedName>
</protein>
<comment type="subcellular location">
    <subcellularLocation>
        <location evidence="1">Membrane</location>
        <topology evidence="1">Multi-pass membrane protein</topology>
    </subcellularLocation>
</comment>
<evidence type="ECO:0000256" key="4">
    <source>
        <dbReference type="ARBA" id="ARBA00023136"/>
    </source>
</evidence>
<feature type="transmembrane region" description="Helical" evidence="5">
    <location>
        <begin position="63"/>
        <end position="81"/>
    </location>
</feature>
<evidence type="ECO:0000256" key="1">
    <source>
        <dbReference type="ARBA" id="ARBA00004141"/>
    </source>
</evidence>
<feature type="transmembrane region" description="Helical" evidence="5">
    <location>
        <begin position="122"/>
        <end position="144"/>
    </location>
</feature>
<keyword evidence="4 5" id="KW-0472">Membrane</keyword>
<proteinExistence type="predicted"/>
<keyword evidence="2 5" id="KW-0812">Transmembrane</keyword>
<reference evidence="6" key="2">
    <citation type="journal article" date="2024" name="Antonie Van Leeuwenhoek">
        <title>Roseihalotalea indica gen. nov., sp. nov., a halophilic Bacteroidetes from mesopelagic Southwest Indian Ocean with higher carbohydrate metabolic potential.</title>
        <authorList>
            <person name="Chen B."/>
            <person name="Zhang M."/>
            <person name="Lin D."/>
            <person name="Ye J."/>
            <person name="Tang K."/>
        </authorList>
    </citation>
    <scope>NUCLEOTIDE SEQUENCE</scope>
    <source>
        <strain evidence="6">TK19036</strain>
    </source>
</reference>
<dbReference type="InterPro" id="IPR002657">
    <property type="entry name" value="BilAc:Na_symport/Acr3"/>
</dbReference>
<dbReference type="PANTHER" id="PTHR10361">
    <property type="entry name" value="SODIUM-BILE ACID COTRANSPORTER"/>
    <property type="match status" value="1"/>
</dbReference>
<evidence type="ECO:0000256" key="2">
    <source>
        <dbReference type="ARBA" id="ARBA00022692"/>
    </source>
</evidence>
<evidence type="ECO:0000313" key="6">
    <source>
        <dbReference type="EMBL" id="WKN40376.1"/>
    </source>
</evidence>
<feature type="transmembrane region" description="Helical" evidence="5">
    <location>
        <begin position="150"/>
        <end position="172"/>
    </location>
</feature>
<dbReference type="InterPro" id="IPR038770">
    <property type="entry name" value="Na+/solute_symporter_sf"/>
</dbReference>
<evidence type="ECO:0000256" key="3">
    <source>
        <dbReference type="ARBA" id="ARBA00022989"/>
    </source>
</evidence>
<reference evidence="6" key="1">
    <citation type="journal article" date="2023" name="Comput. Struct. Biotechnol. J.">
        <title>Discovery of a novel marine Bacteroidetes with a rich repertoire of carbohydrate-active enzymes.</title>
        <authorList>
            <person name="Chen B."/>
            <person name="Liu G."/>
            <person name="Chen Q."/>
            <person name="Wang H."/>
            <person name="Liu L."/>
            <person name="Tang K."/>
        </authorList>
    </citation>
    <scope>NUCLEOTIDE SEQUENCE</scope>
    <source>
        <strain evidence="6">TK19036</strain>
    </source>
</reference>
<sequence length="353" mass="37807">MTGRGEGTGWLLTAFFLCLSLAFRSYEALRGFSFTLLILASVTAAMFHPEYFRQIGGFDLKRLFTPLLQIIMFGMGTTMSMQDFAGVVRMPRGVVVGMLCQFTIMPLVGFSLAHLLGVQPEIAAGIILIGSVPSGLASNVMSYLAKANLALSVTLTALATLLAPLITPLLMAGLAGEFLEISTLSMMIDMMKIVVLPVVAGLIFHHVAHGRFRWLDEAMPGVSMFGIAYIITIITAAGRDALLEVGLILLVAGIVHNLLGYFLGYWGARLCRLPERDCRTVALEVGMQNGGLASALANELGKIATVGLAPAIFGPVMNVTGSILATFWRSKPLPEETTQETVRADHDKAISGL</sequence>
<gene>
    <name evidence="6" type="ORF">K4G66_24675</name>
</gene>
<dbReference type="InterPro" id="IPR004710">
    <property type="entry name" value="Bilac:Na_transpt"/>
</dbReference>